<gene>
    <name evidence="1" type="ordered locus">Amir_0633</name>
</gene>
<accession>C6WJG4</accession>
<dbReference type="KEGG" id="ami:Amir_0633"/>
<evidence type="ECO:0000313" key="2">
    <source>
        <dbReference type="Proteomes" id="UP000002213"/>
    </source>
</evidence>
<dbReference type="eggNOG" id="COG2114">
    <property type="taxonomic scope" value="Bacteria"/>
</dbReference>
<organism evidence="1 2">
    <name type="scientific">Actinosynnema mirum (strain ATCC 29888 / DSM 43827 / JCM 3225 / NBRC 14064 / NCIMB 13271 / NRRL B-12336 / IMRU 3971 / 101)</name>
    <dbReference type="NCBI Taxonomy" id="446462"/>
    <lineage>
        <taxon>Bacteria</taxon>
        <taxon>Bacillati</taxon>
        <taxon>Actinomycetota</taxon>
        <taxon>Actinomycetes</taxon>
        <taxon>Pseudonocardiales</taxon>
        <taxon>Pseudonocardiaceae</taxon>
        <taxon>Actinosynnema</taxon>
    </lineage>
</organism>
<reference evidence="1 2" key="1">
    <citation type="journal article" date="2009" name="Stand. Genomic Sci.">
        <title>Complete genome sequence of Actinosynnema mirum type strain (101).</title>
        <authorList>
            <person name="Land M."/>
            <person name="Lapidus A."/>
            <person name="Mayilraj S."/>
            <person name="Chen F."/>
            <person name="Copeland A."/>
            <person name="Del Rio T.G."/>
            <person name="Nolan M."/>
            <person name="Lucas S."/>
            <person name="Tice H."/>
            <person name="Cheng J.F."/>
            <person name="Chertkov O."/>
            <person name="Bruce D."/>
            <person name="Goodwin L."/>
            <person name="Pitluck S."/>
            <person name="Rohde M."/>
            <person name="Goker M."/>
            <person name="Pati A."/>
            <person name="Ivanova N."/>
            <person name="Mavromatis K."/>
            <person name="Chen A."/>
            <person name="Palaniappan K."/>
            <person name="Hauser L."/>
            <person name="Chang Y.J."/>
            <person name="Jeffries C.C."/>
            <person name="Brettin T."/>
            <person name="Detter J.C."/>
            <person name="Han C."/>
            <person name="Chain P."/>
            <person name="Tindall B.J."/>
            <person name="Bristow J."/>
            <person name="Eisen J.A."/>
            <person name="Markowitz V."/>
            <person name="Hugenholtz P."/>
            <person name="Kyrpides N.C."/>
            <person name="Klenk H.P."/>
        </authorList>
    </citation>
    <scope>NUCLEOTIDE SEQUENCE [LARGE SCALE GENOMIC DNA]</scope>
    <source>
        <strain evidence="2">ATCC 29888 / DSM 43827 / JCM 3225 / NBRC 14064 / NCIMB 13271 / NRRL B-12336 / IMRU 3971 / 101</strain>
    </source>
</reference>
<dbReference type="InterPro" id="IPR029787">
    <property type="entry name" value="Nucleotide_cyclase"/>
</dbReference>
<proteinExistence type="predicted"/>
<evidence type="ECO:0000313" key="1">
    <source>
        <dbReference type="EMBL" id="ACU34596.1"/>
    </source>
</evidence>
<dbReference type="Proteomes" id="UP000002213">
    <property type="component" value="Chromosome"/>
</dbReference>
<dbReference type="STRING" id="446462.Amir_0633"/>
<keyword evidence="2" id="KW-1185">Reference proteome</keyword>
<dbReference type="EMBL" id="CP001630">
    <property type="protein sequence ID" value="ACU34596.1"/>
    <property type="molecule type" value="Genomic_DNA"/>
</dbReference>
<sequence>MMPNPFPLAVNQSVLRMDVVGSSSGGAHRQGHLDRAFREVLDIALERVRFDRRYEQYLWFERIDGDSATLSFGASVPKAFVLGDFVLRELAVALGHVNRSVSDAYRLRVRVAVDDGEAVVNHPQINGEPVVTTSRIIEAAPFRAAVANALDQDFGVIVSDQFHHEVVRSGDRGLDRIDFRRVDVEVKDFRGSAWVHVPGGCHCAPPLHH</sequence>
<dbReference type="HOGENOM" id="CLU_085079_2_0_11"/>
<dbReference type="AlphaFoldDB" id="C6WJG4"/>
<name>C6WJG4_ACTMD</name>
<dbReference type="SUPFAM" id="SSF55073">
    <property type="entry name" value="Nucleotide cyclase"/>
    <property type="match status" value="1"/>
</dbReference>
<protein>
    <submittedName>
        <fullName evidence="1">Uncharacterized protein</fullName>
    </submittedName>
</protein>